<keyword evidence="1" id="KW-0732">Signal</keyword>
<dbReference type="SUPFAM" id="SSF48452">
    <property type="entry name" value="TPR-like"/>
    <property type="match status" value="1"/>
</dbReference>
<dbReference type="InterPro" id="IPR008969">
    <property type="entry name" value="CarboxyPept-like_regulatory"/>
</dbReference>
<gene>
    <name evidence="2" type="ORF">FRY74_01105</name>
</gene>
<dbReference type="Gene3D" id="1.25.40.10">
    <property type="entry name" value="Tetratricopeptide repeat domain"/>
    <property type="match status" value="1"/>
</dbReference>
<dbReference type="EMBL" id="VOOS01000001">
    <property type="protein sequence ID" value="TXB66812.1"/>
    <property type="molecule type" value="Genomic_DNA"/>
</dbReference>
<dbReference type="OrthoDB" id="9790815at2"/>
<dbReference type="InterPro" id="IPR011042">
    <property type="entry name" value="6-blade_b-propeller_TolB-like"/>
</dbReference>
<feature type="chain" id="PRO_5022698127" evidence="1">
    <location>
        <begin position="19"/>
        <end position="513"/>
    </location>
</feature>
<comment type="caution">
    <text evidence="2">The sequence shown here is derived from an EMBL/GenBank/DDBJ whole genome shotgun (WGS) entry which is preliminary data.</text>
</comment>
<keyword evidence="3" id="KW-1185">Reference proteome</keyword>
<sequence length="513" mass="58118">MRLFITTILTLCSLAFYAQEVTPKTAAEHFNDGNFTVALMDYLELLKTEPENPKYHYRVGVCYLNTNIDKAKAVPYFETAIKADGPDPNTYYLLGRAYHFAYRFTDAIKIYEEFKSLGTGNEENIIDVNKQIEYCYNAIELMKFPLDVSFKNLGQNVNSSTKDYYPFVPKDESFVIFNSMRDDGSEKKINGNYFSEIYISEVKNGSFSKARKLDQNINTLNGSEEIVGMSADGQILLFYFENDDHFGDLLIAEFENNQVKNLTKLPKVINSKDHEIAASITKKGDAIYFASDRTGGFGGLDLYVSLKLPNGEWAPAQNLGPTVNTPFDEDFPNITADHKTLYFSSKGHTSMGGYDIFKATWDNVKRNWSDVKNVGFPLNTPEDNTNYRESESGRTGYISAIREGGSGDYDLYSVTFNEVDPEYTVIKGYVTPQDTTNIIKDVFISVLDLQTDELYGSYLTNPITGRYIMILPVGKFNMLVEVPGYDIYTEDIEVFGKNAFRSVIKKDIILKEE</sequence>
<dbReference type="InterPro" id="IPR011659">
    <property type="entry name" value="WD40"/>
</dbReference>
<dbReference type="Gene3D" id="2.120.10.30">
    <property type="entry name" value="TolB, C-terminal domain"/>
    <property type="match status" value="1"/>
</dbReference>
<dbReference type="Proteomes" id="UP000321721">
    <property type="component" value="Unassembled WGS sequence"/>
</dbReference>
<dbReference type="SUPFAM" id="SSF82171">
    <property type="entry name" value="DPP6 N-terminal domain-like"/>
    <property type="match status" value="1"/>
</dbReference>
<feature type="signal peptide" evidence="1">
    <location>
        <begin position="1"/>
        <end position="18"/>
    </location>
</feature>
<dbReference type="Pfam" id="PF07676">
    <property type="entry name" value="PD40"/>
    <property type="match status" value="2"/>
</dbReference>
<evidence type="ECO:0000313" key="3">
    <source>
        <dbReference type="Proteomes" id="UP000321721"/>
    </source>
</evidence>
<dbReference type="RefSeq" id="WP_147097778.1">
    <property type="nucleotide sequence ID" value="NZ_VOOS01000001.1"/>
</dbReference>
<proteinExistence type="predicted"/>
<organism evidence="2 3">
    <name type="scientific">Vicingus serpentipes</name>
    <dbReference type="NCBI Taxonomy" id="1926625"/>
    <lineage>
        <taxon>Bacteria</taxon>
        <taxon>Pseudomonadati</taxon>
        <taxon>Bacteroidota</taxon>
        <taxon>Flavobacteriia</taxon>
        <taxon>Flavobacteriales</taxon>
        <taxon>Vicingaceae</taxon>
        <taxon>Vicingus</taxon>
    </lineage>
</organism>
<reference evidence="2 3" key="1">
    <citation type="submission" date="2019-08" db="EMBL/GenBank/DDBJ databases">
        <title>Genome of Vicingus serpentipes NCIMB 15042.</title>
        <authorList>
            <person name="Bowman J.P."/>
        </authorList>
    </citation>
    <scope>NUCLEOTIDE SEQUENCE [LARGE SCALE GENOMIC DNA]</scope>
    <source>
        <strain evidence="2 3">NCIMB 15042</strain>
    </source>
</reference>
<dbReference type="Gene3D" id="2.60.40.1120">
    <property type="entry name" value="Carboxypeptidase-like, regulatory domain"/>
    <property type="match status" value="1"/>
</dbReference>
<dbReference type="InterPro" id="IPR011990">
    <property type="entry name" value="TPR-like_helical_dom_sf"/>
</dbReference>
<evidence type="ECO:0000313" key="2">
    <source>
        <dbReference type="EMBL" id="TXB66812.1"/>
    </source>
</evidence>
<name>A0A5C6RZL6_9FLAO</name>
<evidence type="ECO:0000256" key="1">
    <source>
        <dbReference type="SAM" id="SignalP"/>
    </source>
</evidence>
<protein>
    <submittedName>
        <fullName evidence="2">Uncharacterized protein</fullName>
    </submittedName>
</protein>
<dbReference type="SUPFAM" id="SSF49464">
    <property type="entry name" value="Carboxypeptidase regulatory domain-like"/>
    <property type="match status" value="1"/>
</dbReference>
<dbReference type="AlphaFoldDB" id="A0A5C6RZL6"/>
<accession>A0A5C6RZL6</accession>